<evidence type="ECO:0000259" key="8">
    <source>
        <dbReference type="Pfam" id="PF00892"/>
    </source>
</evidence>
<sequence length="375" mass="40129">MAGQARTLLDLTPGCLSVSSPSCFSVSAPGCSSVSAPQLLVNIGAQCLSSNALTHSPQTTAAIFLAPIACLRERNKETKLTPRVLSYLFLSALIGATLSQYLFLLGLQQTSASFSSAFVNMAPANTFLMALTFRLEKLNLKSKGGKAKVLGSFVCIGGVLLLALYRGFPISKSVHSQESIYRSKEANMKASGKSTENYIMGSILFTSSAFLWSSWFVMQARIGKRYPCKYSSTATMSFFSAVQSAILCVAINDDVSIWLLKGKLQIFSVLFAGTVGSGLCYSGMSWCVEQKGPVFTAAFSPFMQIFVAILDLAFLHEQIYLGSVLGSLIVIVGLYILLWGKSKDTADSIAKPAEADQDNGRSGPSTSCSIQVTTN</sequence>
<feature type="transmembrane region" description="Helical" evidence="6">
    <location>
        <begin position="294"/>
        <end position="313"/>
    </location>
</feature>
<feature type="compositionally biased region" description="Polar residues" evidence="7">
    <location>
        <begin position="360"/>
        <end position="375"/>
    </location>
</feature>
<keyword evidence="3 6" id="KW-0812">Transmembrane</keyword>
<feature type="transmembrane region" description="Helical" evidence="6">
    <location>
        <begin position="84"/>
        <end position="105"/>
    </location>
</feature>
<comment type="caution">
    <text evidence="9">The sequence shown here is derived from an EMBL/GenBank/DDBJ whole genome shotgun (WGS) entry which is preliminary data.</text>
</comment>
<evidence type="ECO:0000256" key="7">
    <source>
        <dbReference type="SAM" id="MobiDB-lite"/>
    </source>
</evidence>
<feature type="region of interest" description="Disordered" evidence="7">
    <location>
        <begin position="352"/>
        <end position="375"/>
    </location>
</feature>
<evidence type="ECO:0000313" key="10">
    <source>
        <dbReference type="Proteomes" id="UP001279734"/>
    </source>
</evidence>
<dbReference type="EMBL" id="BSYO01000023">
    <property type="protein sequence ID" value="GMH21774.1"/>
    <property type="molecule type" value="Genomic_DNA"/>
</dbReference>
<accession>A0AAD3T354</accession>
<evidence type="ECO:0000256" key="5">
    <source>
        <dbReference type="ARBA" id="ARBA00023136"/>
    </source>
</evidence>
<feature type="domain" description="EamA" evidence="8">
    <location>
        <begin position="58"/>
        <end position="162"/>
    </location>
</feature>
<comment type="subcellular location">
    <subcellularLocation>
        <location evidence="1 6">Membrane</location>
        <topology evidence="1 6">Multi-pass membrane protein</topology>
    </subcellularLocation>
</comment>
<keyword evidence="5 6" id="KW-0472">Membrane</keyword>
<feature type="transmembrane region" description="Helical" evidence="6">
    <location>
        <begin position="117"/>
        <end position="135"/>
    </location>
</feature>
<evidence type="ECO:0000256" key="6">
    <source>
        <dbReference type="RuleBase" id="RU363077"/>
    </source>
</evidence>
<dbReference type="GO" id="GO:0016020">
    <property type="term" value="C:membrane"/>
    <property type="evidence" value="ECO:0007669"/>
    <property type="project" value="UniProtKB-SubCell"/>
</dbReference>
<feature type="domain" description="EamA" evidence="8">
    <location>
        <begin position="200"/>
        <end position="338"/>
    </location>
</feature>
<dbReference type="InterPro" id="IPR030184">
    <property type="entry name" value="WAT1-related"/>
</dbReference>
<organism evidence="9 10">
    <name type="scientific">Nepenthes gracilis</name>
    <name type="common">Slender pitcher plant</name>
    <dbReference type="NCBI Taxonomy" id="150966"/>
    <lineage>
        <taxon>Eukaryota</taxon>
        <taxon>Viridiplantae</taxon>
        <taxon>Streptophyta</taxon>
        <taxon>Embryophyta</taxon>
        <taxon>Tracheophyta</taxon>
        <taxon>Spermatophyta</taxon>
        <taxon>Magnoliopsida</taxon>
        <taxon>eudicotyledons</taxon>
        <taxon>Gunneridae</taxon>
        <taxon>Pentapetalae</taxon>
        <taxon>Caryophyllales</taxon>
        <taxon>Nepenthaceae</taxon>
        <taxon>Nepenthes</taxon>
    </lineage>
</organism>
<dbReference type="SUPFAM" id="SSF103481">
    <property type="entry name" value="Multidrug resistance efflux transporter EmrE"/>
    <property type="match status" value="2"/>
</dbReference>
<keyword evidence="4 6" id="KW-1133">Transmembrane helix</keyword>
<evidence type="ECO:0000256" key="2">
    <source>
        <dbReference type="ARBA" id="ARBA00007635"/>
    </source>
</evidence>
<dbReference type="Proteomes" id="UP001279734">
    <property type="component" value="Unassembled WGS sequence"/>
</dbReference>
<feature type="transmembrane region" description="Helical" evidence="6">
    <location>
        <begin position="198"/>
        <end position="218"/>
    </location>
</feature>
<evidence type="ECO:0000256" key="3">
    <source>
        <dbReference type="ARBA" id="ARBA00022692"/>
    </source>
</evidence>
<dbReference type="GO" id="GO:0022857">
    <property type="term" value="F:transmembrane transporter activity"/>
    <property type="evidence" value="ECO:0007669"/>
    <property type="project" value="InterPro"/>
</dbReference>
<evidence type="ECO:0000256" key="1">
    <source>
        <dbReference type="ARBA" id="ARBA00004141"/>
    </source>
</evidence>
<protein>
    <recommendedName>
        <fullName evidence="6">WAT1-related protein</fullName>
    </recommendedName>
</protein>
<keyword evidence="10" id="KW-1185">Reference proteome</keyword>
<proteinExistence type="inferred from homology"/>
<evidence type="ECO:0000313" key="9">
    <source>
        <dbReference type="EMBL" id="GMH21774.1"/>
    </source>
</evidence>
<dbReference type="Pfam" id="PF00892">
    <property type="entry name" value="EamA"/>
    <property type="match status" value="2"/>
</dbReference>
<dbReference type="InterPro" id="IPR037185">
    <property type="entry name" value="EmrE-like"/>
</dbReference>
<dbReference type="PANTHER" id="PTHR31218">
    <property type="entry name" value="WAT1-RELATED PROTEIN"/>
    <property type="match status" value="1"/>
</dbReference>
<feature type="transmembrane region" description="Helical" evidence="6">
    <location>
        <begin position="147"/>
        <end position="168"/>
    </location>
</feature>
<gene>
    <name evidence="9" type="ORF">Nepgr_023616</name>
</gene>
<feature type="transmembrane region" description="Helical" evidence="6">
    <location>
        <begin position="230"/>
        <end position="252"/>
    </location>
</feature>
<dbReference type="AlphaFoldDB" id="A0AAD3T354"/>
<evidence type="ECO:0000256" key="4">
    <source>
        <dbReference type="ARBA" id="ARBA00022989"/>
    </source>
</evidence>
<comment type="similarity">
    <text evidence="2 6">Belongs to the drug/metabolite transporter (DMT) superfamily. Plant drug/metabolite exporter (P-DME) (TC 2.A.7.4) family.</text>
</comment>
<feature type="transmembrane region" description="Helical" evidence="6">
    <location>
        <begin position="319"/>
        <end position="338"/>
    </location>
</feature>
<feature type="transmembrane region" description="Helical" evidence="6">
    <location>
        <begin position="264"/>
        <end position="282"/>
    </location>
</feature>
<name>A0AAD3T354_NEPGR</name>
<dbReference type="InterPro" id="IPR000620">
    <property type="entry name" value="EamA_dom"/>
</dbReference>
<reference evidence="9" key="1">
    <citation type="submission" date="2023-05" db="EMBL/GenBank/DDBJ databases">
        <title>Nepenthes gracilis genome sequencing.</title>
        <authorList>
            <person name="Fukushima K."/>
        </authorList>
    </citation>
    <scope>NUCLEOTIDE SEQUENCE</scope>
    <source>
        <strain evidence="9">SING2019-196</strain>
    </source>
</reference>